<sequence length="144" mass="14641">MEEDAGRVLNQGIMCGCAWCDTGSSSVSCASRDFCQLVTARNVLSASCGGAAAAPPTAMPSAKGSGKSKKGKKRKRKKEGKRKRKGGKGGKRLSNDGSDDEVAQRGGGGPIPGNIQGQAGRGSEQLDLVGHVSAYCSGVGLDDL</sequence>
<accession>A0A2I0U7K4</accession>
<dbReference type="EMBL" id="KZ506038">
    <property type="protein sequence ID" value="PKU42046.1"/>
    <property type="molecule type" value="Genomic_DNA"/>
</dbReference>
<proteinExistence type="predicted"/>
<evidence type="ECO:0000313" key="2">
    <source>
        <dbReference type="EMBL" id="PKU42046.1"/>
    </source>
</evidence>
<name>A0A2I0U7K4_LIMLA</name>
<gene>
    <name evidence="2" type="ORF">llap_7646</name>
</gene>
<dbReference type="Proteomes" id="UP000233556">
    <property type="component" value="Unassembled WGS sequence"/>
</dbReference>
<reference evidence="3" key="2">
    <citation type="submission" date="2017-12" db="EMBL/GenBank/DDBJ databases">
        <title>Genome sequence of the Bar-tailed Godwit (Limosa lapponica baueri).</title>
        <authorList>
            <person name="Lima N.C.B."/>
            <person name="Parody-Merino A.M."/>
            <person name="Battley P.F."/>
            <person name="Fidler A.E."/>
            <person name="Prosdocimi F."/>
        </authorList>
    </citation>
    <scope>NUCLEOTIDE SEQUENCE [LARGE SCALE GENOMIC DNA]</scope>
</reference>
<dbReference type="AlphaFoldDB" id="A0A2I0U7K4"/>
<protein>
    <submittedName>
        <fullName evidence="2">Uncharacterized protein</fullName>
    </submittedName>
</protein>
<organism evidence="2 3">
    <name type="scientific">Limosa lapponica baueri</name>
    <dbReference type="NCBI Taxonomy" id="1758121"/>
    <lineage>
        <taxon>Eukaryota</taxon>
        <taxon>Metazoa</taxon>
        <taxon>Chordata</taxon>
        <taxon>Craniata</taxon>
        <taxon>Vertebrata</taxon>
        <taxon>Euteleostomi</taxon>
        <taxon>Archelosauria</taxon>
        <taxon>Archosauria</taxon>
        <taxon>Dinosauria</taxon>
        <taxon>Saurischia</taxon>
        <taxon>Theropoda</taxon>
        <taxon>Coelurosauria</taxon>
        <taxon>Aves</taxon>
        <taxon>Neognathae</taxon>
        <taxon>Neoaves</taxon>
        <taxon>Charadriiformes</taxon>
        <taxon>Scolopacidae</taxon>
        <taxon>Limosa</taxon>
    </lineage>
</organism>
<evidence type="ECO:0000313" key="3">
    <source>
        <dbReference type="Proteomes" id="UP000233556"/>
    </source>
</evidence>
<feature type="region of interest" description="Disordered" evidence="1">
    <location>
        <begin position="49"/>
        <end position="123"/>
    </location>
</feature>
<reference evidence="3" key="1">
    <citation type="submission" date="2017-11" db="EMBL/GenBank/DDBJ databases">
        <authorList>
            <person name="Lima N.C."/>
            <person name="Parody-Merino A.M."/>
            <person name="Battley P.F."/>
            <person name="Fidler A.E."/>
            <person name="Prosdocimi F."/>
        </authorList>
    </citation>
    <scope>NUCLEOTIDE SEQUENCE [LARGE SCALE GENOMIC DNA]</scope>
</reference>
<feature type="compositionally biased region" description="Basic residues" evidence="1">
    <location>
        <begin position="66"/>
        <end position="91"/>
    </location>
</feature>
<feature type="compositionally biased region" description="Low complexity" evidence="1">
    <location>
        <begin position="49"/>
        <end position="65"/>
    </location>
</feature>
<keyword evidence="3" id="KW-1185">Reference proteome</keyword>
<evidence type="ECO:0000256" key="1">
    <source>
        <dbReference type="SAM" id="MobiDB-lite"/>
    </source>
</evidence>